<reference evidence="1 2" key="1">
    <citation type="journal article" date="2014" name="Genome Biol. Evol.">
        <title>Acetic acid bacteria genomes reveal functional traits for adaptation to life in insect guts.</title>
        <authorList>
            <person name="Chouaia B."/>
            <person name="Gaiarsa S."/>
            <person name="Crotti E."/>
            <person name="Comandatore F."/>
            <person name="Degli Esposti M."/>
            <person name="Ricci I."/>
            <person name="Alma A."/>
            <person name="Favia G."/>
            <person name="Bandi C."/>
            <person name="Daffonchio D."/>
        </authorList>
    </citation>
    <scope>NUCLEOTIDE SEQUENCE [LARGE SCALE GENOMIC DNA]</scope>
    <source>
        <strain evidence="1 2">SF2.1</strain>
    </source>
</reference>
<organism evidence="1 2">
    <name type="scientific">Asaia bogorensis</name>
    <dbReference type="NCBI Taxonomy" id="91915"/>
    <lineage>
        <taxon>Bacteria</taxon>
        <taxon>Pseudomonadati</taxon>
        <taxon>Pseudomonadota</taxon>
        <taxon>Alphaproteobacteria</taxon>
        <taxon>Acetobacterales</taxon>
        <taxon>Acetobacteraceae</taxon>
        <taxon>Asaia</taxon>
    </lineage>
</organism>
<protein>
    <submittedName>
        <fullName evidence="1">Uncharacterized protein</fullName>
    </submittedName>
</protein>
<evidence type="ECO:0000313" key="1">
    <source>
        <dbReference type="EMBL" id="CDG38386.1"/>
    </source>
</evidence>
<name>A0A060QGI9_9PROT</name>
<dbReference type="EMBL" id="CBLX010000003">
    <property type="protein sequence ID" value="CDG38386.1"/>
    <property type="molecule type" value="Genomic_DNA"/>
</dbReference>
<proteinExistence type="predicted"/>
<gene>
    <name evidence="1" type="ORF">ASAP_0341</name>
</gene>
<dbReference type="Proteomes" id="UP000027583">
    <property type="component" value="Unassembled WGS sequence"/>
</dbReference>
<reference evidence="1 2" key="2">
    <citation type="journal article" date="2014" name="PLoS ONE">
        <title>Evolution of mitochondria reconstructed from the energy metabolism of living bacteria.</title>
        <authorList>
            <person name="Degli Esposti M."/>
            <person name="Chouaia B."/>
            <person name="Comandatore F."/>
            <person name="Crotti E."/>
            <person name="Sassera D."/>
            <person name="Lievens P.M."/>
            <person name="Daffonchio D."/>
            <person name="Bandi C."/>
        </authorList>
    </citation>
    <scope>NUCLEOTIDE SEQUENCE [LARGE SCALE GENOMIC DNA]</scope>
    <source>
        <strain evidence="1 2">SF2.1</strain>
    </source>
</reference>
<accession>A0A060QGI9</accession>
<evidence type="ECO:0000313" key="2">
    <source>
        <dbReference type="Proteomes" id="UP000027583"/>
    </source>
</evidence>
<dbReference type="AlphaFoldDB" id="A0A060QGI9"/>
<sequence>MGVLAHQRSWPFLIRQFLCRWSWGHGSTHLIGRDKVVENEMRCLTRSGCLEPERGIKCLRKLRALLGRDRAKADDQDARFLRMRWTCHASGFPS</sequence>
<comment type="caution">
    <text evidence="1">The sequence shown here is derived from an EMBL/GenBank/DDBJ whole genome shotgun (WGS) entry which is preliminary data.</text>
</comment>